<dbReference type="InterPro" id="IPR043133">
    <property type="entry name" value="GTP-CH-I_C/QueF"/>
</dbReference>
<evidence type="ECO:0000313" key="8">
    <source>
        <dbReference type="EMBL" id="EPZ17391.1"/>
    </source>
</evidence>
<dbReference type="NCBIfam" id="TIGR00525">
    <property type="entry name" value="folB"/>
    <property type="match status" value="1"/>
</dbReference>
<dbReference type="InterPro" id="IPR006156">
    <property type="entry name" value="Dihydroneopterin_aldolase"/>
</dbReference>
<evidence type="ECO:0000256" key="2">
    <source>
        <dbReference type="ARBA" id="ARBA00005013"/>
    </source>
</evidence>
<evidence type="ECO:0000256" key="4">
    <source>
        <dbReference type="ARBA" id="ARBA00022909"/>
    </source>
</evidence>
<dbReference type="SMART" id="SM00905">
    <property type="entry name" value="FolB"/>
    <property type="match status" value="1"/>
</dbReference>
<evidence type="ECO:0000313" key="9">
    <source>
        <dbReference type="Proteomes" id="UP000015455"/>
    </source>
</evidence>
<dbReference type="AlphaFoldDB" id="S9ZS14"/>
<dbReference type="EC" id="4.1.2.25" evidence="6"/>
<name>S9ZS14_9RHOO</name>
<reference evidence="8 9" key="1">
    <citation type="submission" date="2013-06" db="EMBL/GenBank/DDBJ databases">
        <title>Draft genome sequence of Thauera terpenica.</title>
        <authorList>
            <person name="Liu B."/>
            <person name="Frostegard A.H."/>
            <person name="Shapleigh J.P."/>
        </authorList>
    </citation>
    <scope>NUCLEOTIDE SEQUENCE [LARGE SCALE GENOMIC DNA]</scope>
    <source>
        <strain evidence="8 9">58Eu</strain>
    </source>
</reference>
<proteinExistence type="inferred from homology"/>
<dbReference type="Proteomes" id="UP000015455">
    <property type="component" value="Unassembled WGS sequence"/>
</dbReference>
<dbReference type="InterPro" id="IPR006157">
    <property type="entry name" value="FolB_dom"/>
</dbReference>
<evidence type="ECO:0000256" key="1">
    <source>
        <dbReference type="ARBA" id="ARBA00001353"/>
    </source>
</evidence>
<dbReference type="GO" id="GO:0046654">
    <property type="term" value="P:tetrahydrofolate biosynthetic process"/>
    <property type="evidence" value="ECO:0007669"/>
    <property type="project" value="UniProtKB-UniRule"/>
</dbReference>
<evidence type="ECO:0000256" key="5">
    <source>
        <dbReference type="ARBA" id="ARBA00023239"/>
    </source>
</evidence>
<dbReference type="GO" id="GO:0004150">
    <property type="term" value="F:dihydroneopterin aldolase activity"/>
    <property type="evidence" value="ECO:0007669"/>
    <property type="project" value="UniProtKB-UniRule"/>
</dbReference>
<dbReference type="GO" id="GO:0046656">
    <property type="term" value="P:folic acid biosynthetic process"/>
    <property type="evidence" value="ECO:0007669"/>
    <property type="project" value="UniProtKB-UniRule"/>
</dbReference>
<comment type="function">
    <text evidence="6">Catalyzes the conversion of 7,8-dihydroneopterin to 6-hydroxymethyl-7,8-dihydropterin.</text>
</comment>
<dbReference type="eggNOG" id="COG1539">
    <property type="taxonomic scope" value="Bacteria"/>
</dbReference>
<evidence type="ECO:0000256" key="6">
    <source>
        <dbReference type="RuleBase" id="RU362079"/>
    </source>
</evidence>
<dbReference type="NCBIfam" id="TIGR00526">
    <property type="entry name" value="folB_dom"/>
    <property type="match status" value="1"/>
</dbReference>
<organism evidence="8 9">
    <name type="scientific">Thauera terpenica 58Eu</name>
    <dbReference type="NCBI Taxonomy" id="1348657"/>
    <lineage>
        <taxon>Bacteria</taxon>
        <taxon>Pseudomonadati</taxon>
        <taxon>Pseudomonadota</taxon>
        <taxon>Betaproteobacteria</taxon>
        <taxon>Rhodocyclales</taxon>
        <taxon>Zoogloeaceae</taxon>
        <taxon>Thauera</taxon>
    </lineage>
</organism>
<accession>S9ZS14</accession>
<dbReference type="GO" id="GO:0005737">
    <property type="term" value="C:cytoplasm"/>
    <property type="evidence" value="ECO:0007669"/>
    <property type="project" value="TreeGrafter"/>
</dbReference>
<gene>
    <name evidence="8" type="ORF">M622_01075</name>
</gene>
<dbReference type="Pfam" id="PF02152">
    <property type="entry name" value="FolB"/>
    <property type="match status" value="1"/>
</dbReference>
<dbReference type="SUPFAM" id="SSF55620">
    <property type="entry name" value="Tetrahydrobiopterin biosynthesis enzymes-like"/>
    <property type="match status" value="1"/>
</dbReference>
<sequence length="141" mass="15370">MTVSPSALPRSVPVGNDGISVRGLRVEALIGIYEHERLGPQPLQVDLELELLHSRCCTSDQIEDAVDYGAVVATVRRLALLNRRLLLEAFAQDVADNLLHDFPLHTVAVSVCKPGIFDAADCVGVSIRRRRRDSTTAATRA</sequence>
<protein>
    <recommendedName>
        <fullName evidence="6">7,8-dihydroneopterin aldolase</fullName>
        <ecNumber evidence="6">4.1.2.25</ecNumber>
    </recommendedName>
</protein>
<comment type="caution">
    <text evidence="8">The sequence shown here is derived from an EMBL/GenBank/DDBJ whole genome shotgun (WGS) entry which is preliminary data.</text>
</comment>
<evidence type="ECO:0000259" key="7">
    <source>
        <dbReference type="SMART" id="SM00905"/>
    </source>
</evidence>
<dbReference type="Gene3D" id="3.30.1130.10">
    <property type="match status" value="1"/>
</dbReference>
<evidence type="ECO:0000256" key="3">
    <source>
        <dbReference type="ARBA" id="ARBA00005708"/>
    </source>
</evidence>
<dbReference type="UniPathway" id="UPA00077">
    <property type="reaction ID" value="UER00154"/>
</dbReference>
<keyword evidence="9" id="KW-1185">Reference proteome</keyword>
<comment type="similarity">
    <text evidence="3 6">Belongs to the DHNA family.</text>
</comment>
<comment type="pathway">
    <text evidence="2 6">Cofactor biosynthesis; tetrahydrofolate biosynthesis; 2-amino-4-hydroxy-6-hydroxymethyl-7,8-dihydropteridine diphosphate from 7,8-dihydroneopterin triphosphate: step 3/4.</text>
</comment>
<dbReference type="PANTHER" id="PTHR42844">
    <property type="entry name" value="DIHYDRONEOPTERIN ALDOLASE 1-RELATED"/>
    <property type="match status" value="1"/>
</dbReference>
<dbReference type="EMBL" id="ATJV01000001">
    <property type="protein sequence ID" value="EPZ17391.1"/>
    <property type="molecule type" value="Genomic_DNA"/>
</dbReference>
<feature type="domain" description="Dihydroneopterin aldolase/epimerase" evidence="7">
    <location>
        <begin position="19"/>
        <end position="129"/>
    </location>
</feature>
<keyword evidence="5 6" id="KW-0456">Lyase</keyword>
<dbReference type="PATRIC" id="fig|1348657.5.peg.214"/>
<dbReference type="STRING" id="1348657.M622_01075"/>
<dbReference type="PANTHER" id="PTHR42844:SF1">
    <property type="entry name" value="DIHYDRONEOPTERIN ALDOLASE 1-RELATED"/>
    <property type="match status" value="1"/>
</dbReference>
<comment type="catalytic activity">
    <reaction evidence="1 6">
        <text>7,8-dihydroneopterin = 6-hydroxymethyl-7,8-dihydropterin + glycolaldehyde</text>
        <dbReference type="Rhea" id="RHEA:10540"/>
        <dbReference type="ChEBI" id="CHEBI:17001"/>
        <dbReference type="ChEBI" id="CHEBI:17071"/>
        <dbReference type="ChEBI" id="CHEBI:44841"/>
        <dbReference type="EC" id="4.1.2.25"/>
    </reaction>
</comment>
<keyword evidence="4 6" id="KW-0289">Folate biosynthesis</keyword>